<keyword evidence="2" id="KW-0393">Immunoglobulin domain</keyword>
<gene>
    <name evidence="4" type="ORF">SPARVUS_LOCUS6460504</name>
</gene>
<sequence length="263" mass="29855">AEEWIVANPELTDKTRFTITGLPTGSKIFVRVKAVNAAGQSEPKLHPQPILVKEVIVPPKIRLPRHLKQTYIRKVGEAVNLVIPFQGRPRPKVSWKKNGSHVDKTQISIRNSECDTILFIRKAERIHSGKYDLKVKVENLQDKASIFIQIVDKPGPPQSVDIEEVWGENVALEWKPPEDNGNAAITGYTIQKADKKTMEWFTVLEHYHRTSATISDLVIGNEYYFRIFSENMCGLSEAATRTVNAALIQKEGKTNNLYFVYIF</sequence>
<dbReference type="Proteomes" id="UP001162483">
    <property type="component" value="Unassembled WGS sequence"/>
</dbReference>
<evidence type="ECO:0000256" key="1">
    <source>
        <dbReference type="ARBA" id="ARBA00022737"/>
    </source>
</evidence>
<feature type="non-terminal residue" evidence="4">
    <location>
        <position position="1"/>
    </location>
</feature>
<organism evidence="4 5">
    <name type="scientific">Staurois parvus</name>
    <dbReference type="NCBI Taxonomy" id="386267"/>
    <lineage>
        <taxon>Eukaryota</taxon>
        <taxon>Metazoa</taxon>
        <taxon>Chordata</taxon>
        <taxon>Craniata</taxon>
        <taxon>Vertebrata</taxon>
        <taxon>Euteleostomi</taxon>
        <taxon>Amphibia</taxon>
        <taxon>Batrachia</taxon>
        <taxon>Anura</taxon>
        <taxon>Neobatrachia</taxon>
        <taxon>Ranoidea</taxon>
        <taxon>Ranidae</taxon>
        <taxon>Staurois</taxon>
    </lineage>
</organism>
<dbReference type="Pfam" id="PF07679">
    <property type="entry name" value="I-set"/>
    <property type="match status" value="1"/>
</dbReference>
<feature type="domain" description="Fibronectin type-III" evidence="3">
    <location>
        <begin position="1"/>
        <end position="55"/>
    </location>
</feature>
<proteinExistence type="predicted"/>
<protein>
    <recommendedName>
        <fullName evidence="3">Fibronectin type-III domain-containing protein</fullName>
    </recommendedName>
</protein>
<keyword evidence="5" id="KW-1185">Reference proteome</keyword>
<dbReference type="InterPro" id="IPR036116">
    <property type="entry name" value="FN3_sf"/>
</dbReference>
<name>A0ABN9D2X2_9NEOB</name>
<evidence type="ECO:0000256" key="2">
    <source>
        <dbReference type="ARBA" id="ARBA00023319"/>
    </source>
</evidence>
<dbReference type="PANTHER" id="PTHR13817:SF27">
    <property type="entry name" value="MYOSIN-BINDING PROTEIN C, SLOW-TYPE"/>
    <property type="match status" value="1"/>
</dbReference>
<dbReference type="InterPro" id="IPR013783">
    <property type="entry name" value="Ig-like_fold"/>
</dbReference>
<dbReference type="SMART" id="SM00060">
    <property type="entry name" value="FN3"/>
    <property type="match status" value="1"/>
</dbReference>
<reference evidence="4" key="1">
    <citation type="submission" date="2023-05" db="EMBL/GenBank/DDBJ databases">
        <authorList>
            <person name="Stuckert A."/>
        </authorList>
    </citation>
    <scope>NUCLEOTIDE SEQUENCE</scope>
</reference>
<dbReference type="EMBL" id="CATNWA010014071">
    <property type="protein sequence ID" value="CAI9566855.1"/>
    <property type="molecule type" value="Genomic_DNA"/>
</dbReference>
<dbReference type="CDD" id="cd00063">
    <property type="entry name" value="FN3"/>
    <property type="match status" value="2"/>
</dbReference>
<feature type="domain" description="Fibronectin type-III" evidence="3">
    <location>
        <begin position="156"/>
        <end position="246"/>
    </location>
</feature>
<keyword evidence="1" id="KW-0677">Repeat</keyword>
<evidence type="ECO:0000313" key="4">
    <source>
        <dbReference type="EMBL" id="CAI9566855.1"/>
    </source>
</evidence>
<dbReference type="PANTHER" id="PTHR13817">
    <property type="entry name" value="TITIN"/>
    <property type="match status" value="1"/>
</dbReference>
<dbReference type="InterPro" id="IPR003961">
    <property type="entry name" value="FN3_dom"/>
</dbReference>
<dbReference type="InterPro" id="IPR050964">
    <property type="entry name" value="Striated_Muscle_Regulatory"/>
</dbReference>
<evidence type="ECO:0000259" key="3">
    <source>
        <dbReference type="PROSITE" id="PS50853"/>
    </source>
</evidence>
<dbReference type="PRINTS" id="PR00014">
    <property type="entry name" value="FNTYPEIII"/>
</dbReference>
<comment type="caution">
    <text evidence="4">The sequence shown here is derived from an EMBL/GenBank/DDBJ whole genome shotgun (WGS) entry which is preliminary data.</text>
</comment>
<dbReference type="Pfam" id="PF00041">
    <property type="entry name" value="fn3"/>
    <property type="match status" value="1"/>
</dbReference>
<dbReference type="SUPFAM" id="SSF49265">
    <property type="entry name" value="Fibronectin type III"/>
    <property type="match status" value="2"/>
</dbReference>
<dbReference type="SUPFAM" id="SSF48726">
    <property type="entry name" value="Immunoglobulin"/>
    <property type="match status" value="1"/>
</dbReference>
<dbReference type="InterPro" id="IPR036179">
    <property type="entry name" value="Ig-like_dom_sf"/>
</dbReference>
<evidence type="ECO:0000313" key="5">
    <source>
        <dbReference type="Proteomes" id="UP001162483"/>
    </source>
</evidence>
<dbReference type="InterPro" id="IPR013098">
    <property type="entry name" value="Ig_I-set"/>
</dbReference>
<dbReference type="Gene3D" id="2.60.40.10">
    <property type="entry name" value="Immunoglobulins"/>
    <property type="match status" value="3"/>
</dbReference>
<dbReference type="PROSITE" id="PS50853">
    <property type="entry name" value="FN3"/>
    <property type="match status" value="2"/>
</dbReference>
<accession>A0ABN9D2X2</accession>